<evidence type="ECO:0000313" key="1">
    <source>
        <dbReference type="EMBL" id="EGG19281.1"/>
    </source>
</evidence>
<evidence type="ECO:0000313" key="2">
    <source>
        <dbReference type="Proteomes" id="UP000007797"/>
    </source>
</evidence>
<keyword evidence="2" id="KW-1185">Reference proteome</keyword>
<accession>F4PYL5</accession>
<organism evidence="1 2">
    <name type="scientific">Cavenderia fasciculata</name>
    <name type="common">Slime mold</name>
    <name type="synonym">Dictyostelium fasciculatum</name>
    <dbReference type="NCBI Taxonomy" id="261658"/>
    <lineage>
        <taxon>Eukaryota</taxon>
        <taxon>Amoebozoa</taxon>
        <taxon>Evosea</taxon>
        <taxon>Eumycetozoa</taxon>
        <taxon>Dictyostelia</taxon>
        <taxon>Acytosteliales</taxon>
        <taxon>Cavenderiaceae</taxon>
        <taxon>Cavenderia</taxon>
    </lineage>
</organism>
<dbReference type="EMBL" id="GL883015">
    <property type="protein sequence ID" value="EGG19281.1"/>
    <property type="molecule type" value="Genomic_DNA"/>
</dbReference>
<dbReference type="KEGG" id="dfa:DFA_02068"/>
<protein>
    <submittedName>
        <fullName evidence="1">Uncharacterized protein</fullName>
    </submittedName>
</protein>
<sequence length="316" mass="34408">MKSIFAQQPEAIQYFNSPTLGIINYTVLRLSDGATIYNVSNTDNQQYNLWGYLSTDYSGNIVTIGNLPPNKVNVVVYNPQANEYSLQYGNANIQFGYSLGLQSFVWNQKYSVVSTAGIDFGTDVYSTLAILNFGFGKTSQSTPVDLGISENATARFNGNPLGAYDGSNYYYIFYNLGSQLGLVRYSFADSSIQAVEIDAVGGPNSATQSLYYYNGQVILATLTPKWGVTIATIAPESGDFAIIYKDGNYQKKSFSGLVQPFVFDSNTGTITILNVNGLNLFVDIFSLSTLQVKSSVFTNTIPIGTLRTISVSAGQF</sequence>
<name>F4PYL5_CACFS</name>
<reference evidence="2" key="1">
    <citation type="journal article" date="2011" name="Genome Res.">
        <title>Phylogeny-wide analysis of social amoeba genomes highlights ancient origins for complex intercellular communication.</title>
        <authorList>
            <person name="Heidel A.J."/>
            <person name="Lawal H.M."/>
            <person name="Felder M."/>
            <person name="Schilde C."/>
            <person name="Helps N.R."/>
            <person name="Tunggal B."/>
            <person name="Rivero F."/>
            <person name="John U."/>
            <person name="Schleicher M."/>
            <person name="Eichinger L."/>
            <person name="Platzer M."/>
            <person name="Noegel A.A."/>
            <person name="Schaap P."/>
            <person name="Gloeckner G."/>
        </authorList>
    </citation>
    <scope>NUCLEOTIDE SEQUENCE [LARGE SCALE GENOMIC DNA]</scope>
    <source>
        <strain evidence="2">SH3</strain>
    </source>
</reference>
<dbReference type="AlphaFoldDB" id="F4PYL5"/>
<gene>
    <name evidence="1" type="ORF">DFA_02068</name>
</gene>
<dbReference type="Proteomes" id="UP000007797">
    <property type="component" value="Unassembled WGS sequence"/>
</dbReference>
<dbReference type="GeneID" id="14871301"/>
<proteinExistence type="predicted"/>
<dbReference type="RefSeq" id="XP_004357552.1">
    <property type="nucleotide sequence ID" value="XM_004357495.1"/>
</dbReference>